<feature type="region of interest" description="Disordered" evidence="6">
    <location>
        <begin position="219"/>
        <end position="270"/>
    </location>
</feature>
<sequence length="1417" mass="159041">MPRPKPRTKVSRPGLRASPRKRNPDISDDIKKEDMNDEEMDEETGKGSGDTSQSDTNDPIDSKGEDDESTGQRRRGRKRKSEIPLDEKYVPAQDPTQRGIMAQGGSLRRRDTLKSSWRYSPPPVSTRRSKVDDNNKTAKMDNRKKPAILRSPATTLPDKNQKSDANDDKKMIVNMPDGFPIKVEPPKKKIAITNTPKVATSMAKPKTVVDTPVVKASDKDSSETTTIEDVTTENAVSTVDEAIEKKDTTHDETEQPQTARGARVAARRKSTEPVVVNAAVSPTATTTALVTEKSKSPVRVTLTTASSAEKTAAVVVTRSSSTMHPIGMSKTQTITISTNTPPTTVTTTKNQVSNTLTTSVTTSPSTTMTTATAATGTIKVPTILKPTISTPATNVSNVSKGPSIKKPVSLSKYLDTLPEIEDCIHNDGVQDAHMEKLPDKILLVHSELPLPLAISVDKEEENYLFRQIISPVNATRFVCLLCKGIDVNFGTKEEKDILLHYQSLHELDVDIGHAKFSEDIVFICLPKMILNQFNNSSSLSLNSPCQYCDTRLSDIGEMKEHYSQKHNKEVIMMEQEEIMQMHHFFYCSKCKEQSSDFDTHHKHMKNKHSLKTYRCKSCVLVTKDENRLRTHFKAKHMLHSSGQNYQCYYCHGLLIGVERLQKHIQQSHMVQTGPADYSCVACRQSCGKGKELLTHAQNCAVAGLKPEKSDLRFVPNLDCSSLSEEECLCYFCNARLESQEAYDLHLHHEHKQWVPIETATELNKNNFGDTSSNGLLTINDVINDDDLKRAQIKTYVGHWCRICDQMVKVYQLYYLHMVNHHKMEKMYQCVITSCKMNFKDFEDFMQHINETGHNQKTIISHPDEVFVCAYCDIYFASDEELTSHLITDQHINKFTASGHFHRTEPRNFKCKACHTFFGMKESYVHHLETESHQYVCTYCGITTATPSSRRAHIQNSHAEKLLLCEDCGECQNDIMAHFVIHGYTFECKKCVKKFYNRERLNAHMEVHQDPIECNWSDCNRMIATRSMLVTHYRGHKSEHKCTVCGQAFWNFAMLTSHLRSHQPMPRNPHVVSRSNQMGRATIQYQNQARPSPSVLQRSKSTAQPMLSNSVIKCGHCNNLFRSTKDLSLHKCAPKYPNNGDQNKLLELASKATAQAKAITTPNKMPARRRASPKKPQQPIEQQMIDLPAFHGQQPVDEDTQLIMILNQSTGELMEITAPKGMEVQDVINSLNFTPAVEDVQMEVIDEQSQQSAFANIVDVAQQEQQESANNMKQEHKILPTNEQDETAAAIEVIEQVNDETTASVQHVVEENQQPPTSNDNHGAEVVVAANSETEATTTVLIQQDGDDHQVTHQIIDSDDPNGSQAIVLPPECINEDGSLILDAETLQRLNLAISVDENGTITTPDGNTTFIIDTSKE</sequence>
<feature type="domain" description="C2H2-type" evidence="7">
    <location>
        <begin position="1039"/>
        <end position="1061"/>
    </location>
</feature>
<keyword evidence="8" id="KW-1185">Reference proteome</keyword>
<dbReference type="PROSITE" id="PS50157">
    <property type="entry name" value="ZINC_FINGER_C2H2_2"/>
    <property type="match status" value="3"/>
</dbReference>
<evidence type="ECO:0000313" key="9">
    <source>
        <dbReference type="RefSeq" id="XP_027197683.1"/>
    </source>
</evidence>
<evidence type="ECO:0000256" key="2">
    <source>
        <dbReference type="ARBA" id="ARBA00022737"/>
    </source>
</evidence>
<proteinExistence type="predicted"/>
<feature type="domain" description="C2H2-type" evidence="7">
    <location>
        <begin position="985"/>
        <end position="1012"/>
    </location>
</feature>
<dbReference type="SMART" id="SM00355">
    <property type="entry name" value="ZnF_C2H2"/>
    <property type="match status" value="15"/>
</dbReference>
<accession>A0A6P6XX61</accession>
<dbReference type="Proteomes" id="UP000515146">
    <property type="component" value="Unplaced"/>
</dbReference>
<evidence type="ECO:0000313" key="8">
    <source>
        <dbReference type="Proteomes" id="UP000515146"/>
    </source>
</evidence>
<evidence type="ECO:0000256" key="6">
    <source>
        <dbReference type="SAM" id="MobiDB-lite"/>
    </source>
</evidence>
<evidence type="ECO:0000256" key="5">
    <source>
        <dbReference type="PROSITE-ProRule" id="PRU00042"/>
    </source>
</evidence>
<feature type="compositionally biased region" description="Basic and acidic residues" evidence="6">
    <location>
        <begin position="159"/>
        <end position="171"/>
    </location>
</feature>
<feature type="region of interest" description="Disordered" evidence="6">
    <location>
        <begin position="1"/>
        <end position="180"/>
    </location>
</feature>
<feature type="domain" description="C2H2-type" evidence="7">
    <location>
        <begin position="1011"/>
        <end position="1040"/>
    </location>
</feature>
<dbReference type="InParanoid" id="A0A6P6XX61"/>
<dbReference type="Gene3D" id="3.30.160.60">
    <property type="entry name" value="Classic Zinc Finger"/>
    <property type="match status" value="2"/>
</dbReference>
<dbReference type="OMA" id="DQHINKF"/>
<feature type="compositionally biased region" description="Polar residues" evidence="6">
    <location>
        <begin position="49"/>
        <end position="59"/>
    </location>
</feature>
<dbReference type="InterPro" id="IPR013087">
    <property type="entry name" value="Znf_C2H2_type"/>
</dbReference>
<name>A0A6P6XX61_DERPT</name>
<evidence type="ECO:0000259" key="7">
    <source>
        <dbReference type="PROSITE" id="PS50157"/>
    </source>
</evidence>
<dbReference type="OrthoDB" id="6421266at2759"/>
<dbReference type="SUPFAM" id="SSF57667">
    <property type="entry name" value="beta-beta-alpha zinc fingers"/>
    <property type="match status" value="3"/>
</dbReference>
<evidence type="ECO:0000256" key="1">
    <source>
        <dbReference type="ARBA" id="ARBA00022723"/>
    </source>
</evidence>
<feature type="compositionally biased region" description="Polar residues" evidence="6">
    <location>
        <begin position="223"/>
        <end position="237"/>
    </location>
</feature>
<feature type="compositionally biased region" description="Basic and acidic residues" evidence="6">
    <location>
        <begin position="22"/>
        <end position="34"/>
    </location>
</feature>
<evidence type="ECO:0000256" key="4">
    <source>
        <dbReference type="ARBA" id="ARBA00022833"/>
    </source>
</evidence>
<evidence type="ECO:0000256" key="3">
    <source>
        <dbReference type="ARBA" id="ARBA00022771"/>
    </source>
</evidence>
<keyword evidence="2" id="KW-0677">Repeat</keyword>
<protein>
    <submittedName>
        <fullName evidence="9">Uncharacterized protein LOC113792017</fullName>
    </submittedName>
</protein>
<dbReference type="InterPro" id="IPR036236">
    <property type="entry name" value="Znf_C2H2_sf"/>
</dbReference>
<dbReference type="PANTHER" id="PTHR24379">
    <property type="entry name" value="KRAB AND ZINC FINGER DOMAIN-CONTAINING"/>
    <property type="match status" value="1"/>
</dbReference>
<organism evidence="8 9">
    <name type="scientific">Dermatophagoides pteronyssinus</name>
    <name type="common">European house dust mite</name>
    <dbReference type="NCBI Taxonomy" id="6956"/>
    <lineage>
        <taxon>Eukaryota</taxon>
        <taxon>Metazoa</taxon>
        <taxon>Ecdysozoa</taxon>
        <taxon>Arthropoda</taxon>
        <taxon>Chelicerata</taxon>
        <taxon>Arachnida</taxon>
        <taxon>Acari</taxon>
        <taxon>Acariformes</taxon>
        <taxon>Sarcoptiformes</taxon>
        <taxon>Astigmata</taxon>
        <taxon>Psoroptidia</taxon>
        <taxon>Analgoidea</taxon>
        <taxon>Pyroglyphidae</taxon>
        <taxon>Dermatophagoidinae</taxon>
        <taxon>Dermatophagoides</taxon>
    </lineage>
</organism>
<dbReference type="RefSeq" id="XP_027197683.1">
    <property type="nucleotide sequence ID" value="XM_027341882.1"/>
</dbReference>
<dbReference type="PANTHER" id="PTHR24379:SF121">
    <property type="entry name" value="C2H2-TYPE DOMAIN-CONTAINING PROTEIN"/>
    <property type="match status" value="1"/>
</dbReference>
<keyword evidence="4" id="KW-0862">Zinc</keyword>
<feature type="compositionally biased region" description="Basic residues" evidence="6">
    <location>
        <begin position="1"/>
        <end position="10"/>
    </location>
</feature>
<dbReference type="PROSITE" id="PS00028">
    <property type="entry name" value="ZINC_FINGER_C2H2_1"/>
    <property type="match status" value="7"/>
</dbReference>
<keyword evidence="1" id="KW-0479">Metal-binding</keyword>
<dbReference type="GO" id="GO:0008270">
    <property type="term" value="F:zinc ion binding"/>
    <property type="evidence" value="ECO:0007669"/>
    <property type="project" value="UniProtKB-KW"/>
</dbReference>
<dbReference type="KEGG" id="dpte:113792017"/>
<feature type="compositionally biased region" description="Basic and acidic residues" evidence="6">
    <location>
        <begin position="129"/>
        <end position="144"/>
    </location>
</feature>
<gene>
    <name evidence="9" type="primary">LOC113792017</name>
</gene>
<reference evidence="9" key="1">
    <citation type="submission" date="2025-08" db="UniProtKB">
        <authorList>
            <consortium name="RefSeq"/>
        </authorList>
    </citation>
    <scope>IDENTIFICATION</scope>
    <source>
        <strain evidence="9">Airmid</strain>
    </source>
</reference>
<feature type="compositionally biased region" description="Basic and acidic residues" evidence="6">
    <location>
        <begin position="242"/>
        <end position="253"/>
    </location>
</feature>
<keyword evidence="3 5" id="KW-0863">Zinc-finger</keyword>